<dbReference type="PRINTS" id="PR00313">
    <property type="entry name" value="CABNDNGRPT"/>
</dbReference>
<reference evidence="3 4" key="1">
    <citation type="submission" date="2020-03" db="EMBL/GenBank/DDBJ databases">
        <title>Roseomonas selenitidurans sp. nov. isolated from urban soil.</title>
        <authorList>
            <person name="Liu H."/>
        </authorList>
    </citation>
    <scope>NUCLEOTIDE SEQUENCE [LARGE SCALE GENOMIC DNA]</scope>
    <source>
        <strain evidence="3 4">BU-1</strain>
    </source>
</reference>
<accession>A0ABX1E623</accession>
<dbReference type="EMBL" id="JAAVNE010000011">
    <property type="protein sequence ID" value="NKC30982.1"/>
    <property type="molecule type" value="Genomic_DNA"/>
</dbReference>
<dbReference type="InterPro" id="IPR001343">
    <property type="entry name" value="Hemolysn_Ca-bd"/>
</dbReference>
<gene>
    <name evidence="3" type="ORF">HEQ75_08910</name>
</gene>
<dbReference type="SUPFAM" id="SSF51120">
    <property type="entry name" value="beta-Roll"/>
    <property type="match status" value="4"/>
</dbReference>
<evidence type="ECO:0000313" key="3">
    <source>
        <dbReference type="EMBL" id="NKC30982.1"/>
    </source>
</evidence>
<dbReference type="Proteomes" id="UP000787635">
    <property type="component" value="Unassembled WGS sequence"/>
</dbReference>
<evidence type="ECO:0000256" key="2">
    <source>
        <dbReference type="ARBA" id="ARBA00022525"/>
    </source>
</evidence>
<keyword evidence="2" id="KW-0964">Secreted</keyword>
<dbReference type="InterPro" id="IPR050557">
    <property type="entry name" value="RTX_toxin/Mannuronan_C5-epim"/>
</dbReference>
<dbReference type="Pfam" id="PF00353">
    <property type="entry name" value="HemolysinCabind"/>
    <property type="match status" value="4"/>
</dbReference>
<evidence type="ECO:0000313" key="4">
    <source>
        <dbReference type="Proteomes" id="UP000787635"/>
    </source>
</evidence>
<comment type="subcellular location">
    <subcellularLocation>
        <location evidence="1">Secreted</location>
    </subcellularLocation>
</comment>
<dbReference type="RefSeq" id="WP_168029426.1">
    <property type="nucleotide sequence ID" value="NZ_JAAVNE010000011.1"/>
</dbReference>
<name>A0ABX1E623_9PROT</name>
<keyword evidence="4" id="KW-1185">Reference proteome</keyword>
<protein>
    <submittedName>
        <fullName evidence="3">Calcium-binding protein</fullName>
    </submittedName>
</protein>
<organism evidence="3 4">
    <name type="scientific">Falsiroseomonas selenitidurans</name>
    <dbReference type="NCBI Taxonomy" id="2716335"/>
    <lineage>
        <taxon>Bacteria</taxon>
        <taxon>Pseudomonadati</taxon>
        <taxon>Pseudomonadota</taxon>
        <taxon>Alphaproteobacteria</taxon>
        <taxon>Acetobacterales</taxon>
        <taxon>Roseomonadaceae</taxon>
        <taxon>Falsiroseomonas</taxon>
    </lineage>
</organism>
<comment type="caution">
    <text evidence="3">The sequence shown here is derived from an EMBL/GenBank/DDBJ whole genome shotgun (WGS) entry which is preliminary data.</text>
</comment>
<proteinExistence type="predicted"/>
<dbReference type="PANTHER" id="PTHR38340:SF1">
    <property type="entry name" value="S-LAYER PROTEIN"/>
    <property type="match status" value="1"/>
</dbReference>
<dbReference type="PANTHER" id="PTHR38340">
    <property type="entry name" value="S-LAYER PROTEIN"/>
    <property type="match status" value="1"/>
</dbReference>
<sequence length="512" mass="51141">MAVRTAAPEGGDLPGTNSADTLIGLEGDDLLRGLGGPDSLAGGAGADTLIGGTNNDLLIGGAGGDRFLIDVREFGRDTIQDFGAGDVLDLSFLGVADLATLQPFLSQVSTDVVFEAGWAGATERVTLRDTTLGALAANRFVFNTSLAALDSSGTNSTDALFGGLADDRLRGLGGADTLAGGAGADTLIGGTNNDLLIGGAGGDSMLGEAGNDTYWVDNPLDVVLEAFDAGIDEVRASVTFQLGANVERLTLLDGAVNGTGNGQANRITGNAQNNLLAGAAGDDTLIGGDGLDVLSGGAGRDSMVGGLGNDRYVVENAEDIVVELAGQGLDLVISSLSYTLGAELERLNFNGAADTEGTGNALVNRIAGNAGANLLRGLDGGDNLLGFAGNDTLVGGEGRDLLTGGPGQDTFLFERAGLPDRIADFTRGEDLLGISVAGFGGGLAEGLLPAARFVAHASPLATGAAGTGQFIYQTNQQALLWDPDGVGGVGASRVAVLTGVGTLSAADFILLA</sequence>
<dbReference type="InterPro" id="IPR011049">
    <property type="entry name" value="Serralysin-like_metalloprot_C"/>
</dbReference>
<dbReference type="InterPro" id="IPR018511">
    <property type="entry name" value="Hemolysin-typ_Ca-bd_CS"/>
</dbReference>
<dbReference type="Gene3D" id="2.150.10.10">
    <property type="entry name" value="Serralysin-like metalloprotease, C-terminal"/>
    <property type="match status" value="3"/>
</dbReference>
<evidence type="ECO:0000256" key="1">
    <source>
        <dbReference type="ARBA" id="ARBA00004613"/>
    </source>
</evidence>
<dbReference type="PROSITE" id="PS00330">
    <property type="entry name" value="HEMOLYSIN_CALCIUM"/>
    <property type="match status" value="7"/>
</dbReference>